<sequence length="213" mass="23275">MSTSFWESKRRCIADLLAVFFLPLVANLAASLLLKLLPLGETALRFNAAYQGCLFLAAFAWYRQGGKSGVREERSFPWRDFAGTLCLYLLLMLLLDRSSFAMSDRLYRSSAGALRNLGGQAARATLVVYALCGAVAEELLFRGISERGLAAFFGRPWQLACGSAFLFALYHGNLTQGLLAFPLGLAFSRLKARGGLRASVAAHLSINLLALRL</sequence>
<feature type="transmembrane region" description="Helical" evidence="1">
    <location>
        <begin position="46"/>
        <end position="64"/>
    </location>
</feature>
<evidence type="ECO:0000313" key="4">
    <source>
        <dbReference type="Proteomes" id="UP000018466"/>
    </source>
</evidence>
<accession>A0AA36Y592</accession>
<keyword evidence="1" id="KW-0812">Transmembrane</keyword>
<dbReference type="GO" id="GO:0004175">
    <property type="term" value="F:endopeptidase activity"/>
    <property type="evidence" value="ECO:0007669"/>
    <property type="project" value="UniProtKB-ARBA"/>
</dbReference>
<feature type="transmembrane region" description="Helical" evidence="1">
    <location>
        <begin position="12"/>
        <end position="34"/>
    </location>
</feature>
<keyword evidence="1" id="KW-1133">Transmembrane helix</keyword>
<dbReference type="Proteomes" id="UP000018466">
    <property type="component" value="Unassembled WGS sequence"/>
</dbReference>
<dbReference type="RefSeq" id="WP_009532601.1">
    <property type="nucleotide sequence ID" value="NZ_JH590862.1"/>
</dbReference>
<organism evidence="3 4">
    <name type="scientific">Stomatobaculum longum</name>
    <dbReference type="NCBI Taxonomy" id="796942"/>
    <lineage>
        <taxon>Bacteria</taxon>
        <taxon>Bacillati</taxon>
        <taxon>Bacillota</taxon>
        <taxon>Clostridia</taxon>
        <taxon>Lachnospirales</taxon>
        <taxon>Lachnospiraceae</taxon>
        <taxon>Stomatobaculum</taxon>
    </lineage>
</organism>
<keyword evidence="4" id="KW-1185">Reference proteome</keyword>
<feature type="domain" description="CAAX prenyl protease 2/Lysostaphin resistance protein A-like" evidence="2">
    <location>
        <begin position="124"/>
        <end position="209"/>
    </location>
</feature>
<dbReference type="GO" id="GO:0080120">
    <property type="term" value="P:CAAX-box protein maturation"/>
    <property type="evidence" value="ECO:0007669"/>
    <property type="project" value="UniProtKB-ARBA"/>
</dbReference>
<proteinExistence type="predicted"/>
<dbReference type="EMBL" id="AGEL01000006">
    <property type="protein sequence ID" value="EHO17169.1"/>
    <property type="molecule type" value="Genomic_DNA"/>
</dbReference>
<dbReference type="AlphaFoldDB" id="A0AA36Y592"/>
<keyword evidence="1" id="KW-0472">Membrane</keyword>
<evidence type="ECO:0000313" key="3">
    <source>
        <dbReference type="EMBL" id="EHO17169.1"/>
    </source>
</evidence>
<comment type="caution">
    <text evidence="3">The sequence shown here is derived from an EMBL/GenBank/DDBJ whole genome shotgun (WGS) entry which is preliminary data.</text>
</comment>
<dbReference type="GeneID" id="86940544"/>
<evidence type="ECO:0000259" key="2">
    <source>
        <dbReference type="Pfam" id="PF02517"/>
    </source>
</evidence>
<feature type="transmembrane region" description="Helical" evidence="1">
    <location>
        <begin position="76"/>
        <end position="95"/>
    </location>
</feature>
<dbReference type="Pfam" id="PF02517">
    <property type="entry name" value="Rce1-like"/>
    <property type="match status" value="1"/>
</dbReference>
<evidence type="ECO:0000256" key="1">
    <source>
        <dbReference type="SAM" id="Phobius"/>
    </source>
</evidence>
<reference evidence="3 4" key="1">
    <citation type="submission" date="2011-10" db="EMBL/GenBank/DDBJ databases">
        <title>The Genome Sequence of Lachnospiraceae bacterium ACC2.</title>
        <authorList>
            <consortium name="The Broad Institute Genome Sequencing Platform"/>
            <person name="Earl A."/>
            <person name="Ward D."/>
            <person name="Feldgarden M."/>
            <person name="Gevers D."/>
            <person name="Sizova M."/>
            <person name="Hazen A."/>
            <person name="Epstein S."/>
            <person name="Young S.K."/>
            <person name="Zeng Q."/>
            <person name="Gargeya S."/>
            <person name="Fitzgerald M."/>
            <person name="Haas B."/>
            <person name="Abouelleil A."/>
            <person name="Alvarado L."/>
            <person name="Arachchi H.M."/>
            <person name="Berlin A."/>
            <person name="Brown A."/>
            <person name="Chapman S.B."/>
            <person name="Chen Z."/>
            <person name="Dunbar C."/>
            <person name="Freedman E."/>
            <person name="Gearin G."/>
            <person name="Goldberg J."/>
            <person name="Griggs A."/>
            <person name="Gujja S."/>
            <person name="Heiman D."/>
            <person name="Howarth C."/>
            <person name="Larson L."/>
            <person name="Lui A."/>
            <person name="MacDonald P.J.P."/>
            <person name="Montmayeur A."/>
            <person name="Murphy C."/>
            <person name="Neiman D."/>
            <person name="Pearson M."/>
            <person name="Priest M."/>
            <person name="Roberts A."/>
            <person name="Saif S."/>
            <person name="Shea T."/>
            <person name="Shenoy N."/>
            <person name="Sisk P."/>
            <person name="Stolte C."/>
            <person name="Sykes S."/>
            <person name="Wortman J."/>
            <person name="Nusbaum C."/>
            <person name="Birren B."/>
        </authorList>
    </citation>
    <scope>NUCLEOTIDE SEQUENCE [LARGE SCALE GENOMIC DNA]</scope>
    <source>
        <strain evidence="3 4">ACC2</strain>
    </source>
</reference>
<name>A0AA36Y592_9FIRM</name>
<protein>
    <recommendedName>
        <fullName evidence="2">CAAX prenyl protease 2/Lysostaphin resistance protein A-like domain-containing protein</fullName>
    </recommendedName>
</protein>
<gene>
    <name evidence="3" type="ORF">HMPREF9623_00768</name>
</gene>
<feature type="transmembrane region" description="Helical" evidence="1">
    <location>
        <begin position="164"/>
        <end position="187"/>
    </location>
</feature>
<dbReference type="InterPro" id="IPR003675">
    <property type="entry name" value="Rce1/LyrA-like_dom"/>
</dbReference>